<dbReference type="GO" id="GO:0030150">
    <property type="term" value="P:protein import into mitochondrial matrix"/>
    <property type="evidence" value="ECO:0007669"/>
    <property type="project" value="TreeGrafter"/>
</dbReference>
<dbReference type="EMBL" id="GEDC01026350">
    <property type="protein sequence ID" value="JAS10948.1"/>
    <property type="molecule type" value="Transcribed_RNA"/>
</dbReference>
<feature type="repeat" description="TPR" evidence="10">
    <location>
        <begin position="361"/>
        <end position="394"/>
    </location>
</feature>
<evidence type="ECO:0000256" key="5">
    <source>
        <dbReference type="ARBA" id="ARBA00022803"/>
    </source>
</evidence>
<dbReference type="Pfam" id="PF13432">
    <property type="entry name" value="TPR_16"/>
    <property type="match status" value="1"/>
</dbReference>
<evidence type="ECO:0000256" key="7">
    <source>
        <dbReference type="ARBA" id="ARBA00023128"/>
    </source>
</evidence>
<sequence length="571" mass="64936">MAALNELNGFKPSWLKWHILVAVGTPIVIGIGYWYVLKRNKQIGSKDTKKEEKIKENTIHRPTVEKDFSTEVKVSSPLERAQELKNSGNKLYLAKMYDDAIRCYTEAIEMCPKEEKDTLSTYYQNRAAAYEQKNILEDVIKDCTSALEYNPRYTKALQRRAKAAERNGNLEQSLQDVTAVCILENFTNNSSLITADKILKQLGRQHAKEQMLKQKLVTPSKHFVKSYLSSFSNNPLLPLNKSHINGHVNTEIPLSELELAKEILHSGEDCIKVVKLCTSVLEDSEMDVPEALLLRATTYILRGQHELALDDLENIINNSTCDKKIKVNALIKRATLYIQKEQIDKCFEDFDLAEKIDPENSDVYHHRGQVYLLLDKITESLADFKAAIERSPDFPLAVVQHQYVEYKSAVIQGDSSRASTLLSVFKNLTEKFPQCIEVFTLYAQVLLEKQDYEEADKQFQRAVLIDPQNAQIRVHRGLLHLQWKGDVELAIKIINDAIALDENCEFCYETLGSIEVQRGNLSKAIELFEKAIQLAKTELEMGHLFSLKDAAVAQKAVTEKLGINLTLPFNL</sequence>
<dbReference type="AlphaFoldDB" id="A0A1B6CBV3"/>
<keyword evidence="3" id="KW-0677">Repeat</keyword>
<evidence type="ECO:0000256" key="9">
    <source>
        <dbReference type="ARBA" id="ARBA00038030"/>
    </source>
</evidence>
<dbReference type="PROSITE" id="PS50005">
    <property type="entry name" value="TPR"/>
    <property type="match status" value="5"/>
</dbReference>
<gene>
    <name evidence="12" type="ORF">g.41019</name>
</gene>
<dbReference type="GO" id="GO:0008320">
    <property type="term" value="F:protein transmembrane transporter activity"/>
    <property type="evidence" value="ECO:0007669"/>
    <property type="project" value="TreeGrafter"/>
</dbReference>
<feature type="transmembrane region" description="Helical" evidence="11">
    <location>
        <begin position="17"/>
        <end position="36"/>
    </location>
</feature>
<name>A0A1B6CBV3_9HEMI</name>
<dbReference type="SUPFAM" id="SSF48452">
    <property type="entry name" value="TPR-like"/>
    <property type="match status" value="1"/>
</dbReference>
<evidence type="ECO:0000256" key="4">
    <source>
        <dbReference type="ARBA" id="ARBA00022787"/>
    </source>
</evidence>
<dbReference type="PANTHER" id="PTHR46208:SF1">
    <property type="entry name" value="MITOCHONDRIAL IMPORT RECEPTOR SUBUNIT TOM70"/>
    <property type="match status" value="1"/>
</dbReference>
<dbReference type="SMART" id="SM00028">
    <property type="entry name" value="TPR"/>
    <property type="match status" value="9"/>
</dbReference>
<accession>A0A1B6CBV3</accession>
<dbReference type="PANTHER" id="PTHR46208">
    <property type="entry name" value="MITOCHONDRIAL IMPORT RECEPTOR SUBUNIT TOM70"/>
    <property type="match status" value="1"/>
</dbReference>
<feature type="repeat" description="TPR" evidence="10">
    <location>
        <begin position="81"/>
        <end position="114"/>
    </location>
</feature>
<keyword evidence="4" id="KW-1000">Mitochondrion outer membrane</keyword>
<feature type="repeat" description="TPR" evidence="10">
    <location>
        <begin position="327"/>
        <end position="360"/>
    </location>
</feature>
<evidence type="ECO:0000256" key="10">
    <source>
        <dbReference type="PROSITE-ProRule" id="PRU00339"/>
    </source>
</evidence>
<evidence type="ECO:0008006" key="13">
    <source>
        <dbReference type="Google" id="ProtNLM"/>
    </source>
</evidence>
<dbReference type="Gene3D" id="1.25.40.10">
    <property type="entry name" value="Tetratricopeptide repeat domain"/>
    <property type="match status" value="2"/>
</dbReference>
<feature type="repeat" description="TPR" evidence="10">
    <location>
        <begin position="505"/>
        <end position="538"/>
    </location>
</feature>
<comment type="similarity">
    <text evidence="9">Belongs to the Tom70 family.</text>
</comment>
<evidence type="ECO:0000256" key="11">
    <source>
        <dbReference type="SAM" id="Phobius"/>
    </source>
</evidence>
<evidence type="ECO:0000256" key="1">
    <source>
        <dbReference type="ARBA" id="ARBA00004572"/>
    </source>
</evidence>
<dbReference type="InterPro" id="IPR019734">
    <property type="entry name" value="TPR_rpt"/>
</dbReference>
<dbReference type="GO" id="GO:0005741">
    <property type="term" value="C:mitochondrial outer membrane"/>
    <property type="evidence" value="ECO:0007669"/>
    <property type="project" value="UniProtKB-SubCell"/>
</dbReference>
<keyword evidence="2 11" id="KW-0812">Transmembrane</keyword>
<evidence type="ECO:0000256" key="8">
    <source>
        <dbReference type="ARBA" id="ARBA00023136"/>
    </source>
</evidence>
<keyword evidence="8 11" id="KW-0472">Membrane</keyword>
<reference evidence="12" key="1">
    <citation type="submission" date="2015-12" db="EMBL/GenBank/DDBJ databases">
        <title>De novo transcriptome assembly of four potential Pierce s Disease insect vectors from Arizona vineyards.</title>
        <authorList>
            <person name="Tassone E.E."/>
        </authorList>
    </citation>
    <scope>NUCLEOTIDE SEQUENCE</scope>
</reference>
<dbReference type="InterPro" id="IPR011990">
    <property type="entry name" value="TPR-like_helical_dom_sf"/>
</dbReference>
<feature type="repeat" description="TPR" evidence="10">
    <location>
        <begin position="436"/>
        <end position="469"/>
    </location>
</feature>
<dbReference type="GO" id="GO:0030943">
    <property type="term" value="F:mitochondrion targeting sequence binding"/>
    <property type="evidence" value="ECO:0007669"/>
    <property type="project" value="TreeGrafter"/>
</dbReference>
<organism evidence="12">
    <name type="scientific">Clastoptera arizonana</name>
    <name type="common">Arizona spittle bug</name>
    <dbReference type="NCBI Taxonomy" id="38151"/>
    <lineage>
        <taxon>Eukaryota</taxon>
        <taxon>Metazoa</taxon>
        <taxon>Ecdysozoa</taxon>
        <taxon>Arthropoda</taxon>
        <taxon>Hexapoda</taxon>
        <taxon>Insecta</taxon>
        <taxon>Pterygota</taxon>
        <taxon>Neoptera</taxon>
        <taxon>Paraneoptera</taxon>
        <taxon>Hemiptera</taxon>
        <taxon>Auchenorrhyncha</taxon>
        <taxon>Cercopoidea</taxon>
        <taxon>Clastopteridae</taxon>
        <taxon>Clastoptera</taxon>
    </lineage>
</organism>
<evidence type="ECO:0000313" key="12">
    <source>
        <dbReference type="EMBL" id="JAS10948.1"/>
    </source>
</evidence>
<comment type="subcellular location">
    <subcellularLocation>
        <location evidence="1">Mitochondrion outer membrane</location>
        <topology evidence="1">Single-pass membrane protein</topology>
    </subcellularLocation>
</comment>
<keyword evidence="5 10" id="KW-0802">TPR repeat</keyword>
<dbReference type="GO" id="GO:0045039">
    <property type="term" value="P:protein insertion into mitochondrial inner membrane"/>
    <property type="evidence" value="ECO:0007669"/>
    <property type="project" value="TreeGrafter"/>
</dbReference>
<proteinExistence type="inferred from homology"/>
<evidence type="ECO:0000256" key="6">
    <source>
        <dbReference type="ARBA" id="ARBA00022989"/>
    </source>
</evidence>
<evidence type="ECO:0000256" key="2">
    <source>
        <dbReference type="ARBA" id="ARBA00022692"/>
    </source>
</evidence>
<evidence type="ECO:0000256" key="3">
    <source>
        <dbReference type="ARBA" id="ARBA00022737"/>
    </source>
</evidence>
<keyword evidence="6 11" id="KW-1133">Transmembrane helix</keyword>
<dbReference type="Pfam" id="PF13181">
    <property type="entry name" value="TPR_8"/>
    <property type="match status" value="2"/>
</dbReference>
<protein>
    <recommendedName>
        <fullName evidence="13">Mitochondrial import receptor subunit TOM70</fullName>
    </recommendedName>
</protein>
<keyword evidence="7" id="KW-0496">Mitochondrion</keyword>